<feature type="transmembrane region" description="Helical" evidence="7">
    <location>
        <begin position="318"/>
        <end position="338"/>
    </location>
</feature>
<dbReference type="Pfam" id="PF00083">
    <property type="entry name" value="Sugar_tr"/>
    <property type="match status" value="2"/>
</dbReference>
<evidence type="ECO:0000256" key="1">
    <source>
        <dbReference type="ARBA" id="ARBA00004141"/>
    </source>
</evidence>
<evidence type="ECO:0000313" key="10">
    <source>
        <dbReference type="Proteomes" id="UP000245119"/>
    </source>
</evidence>
<protein>
    <recommendedName>
        <fullName evidence="8">Major facilitator superfamily (MFS) profile domain-containing protein</fullName>
    </recommendedName>
</protein>
<gene>
    <name evidence="9" type="ORF">C0Q70_15651</name>
</gene>
<accession>A0A2T7NVG1</accession>
<name>A0A2T7NVG1_POMCA</name>
<dbReference type="Gene3D" id="1.20.1250.20">
    <property type="entry name" value="MFS general substrate transporter like domains"/>
    <property type="match status" value="2"/>
</dbReference>
<dbReference type="InterPro" id="IPR005829">
    <property type="entry name" value="Sugar_transporter_CS"/>
</dbReference>
<evidence type="ECO:0000313" key="9">
    <source>
        <dbReference type="EMBL" id="PVD25153.1"/>
    </source>
</evidence>
<keyword evidence="4 7" id="KW-0812">Transmembrane</keyword>
<feature type="transmembrane region" description="Helical" evidence="7">
    <location>
        <begin position="59"/>
        <end position="80"/>
    </location>
</feature>
<feature type="transmembrane region" description="Helical" evidence="7">
    <location>
        <begin position="141"/>
        <end position="165"/>
    </location>
</feature>
<dbReference type="InterPro" id="IPR036259">
    <property type="entry name" value="MFS_trans_sf"/>
</dbReference>
<comment type="similarity">
    <text evidence="2">Belongs to the major facilitator superfamily. Sugar transporter (TC 2.A.1.1) family.</text>
</comment>
<feature type="transmembrane region" description="Helical" evidence="7">
    <location>
        <begin position="389"/>
        <end position="407"/>
    </location>
</feature>
<dbReference type="PRINTS" id="PR00171">
    <property type="entry name" value="SUGRTRNSPORT"/>
</dbReference>
<proteinExistence type="inferred from homology"/>
<dbReference type="EMBL" id="PZQS01000009">
    <property type="protein sequence ID" value="PVD25153.1"/>
    <property type="molecule type" value="Genomic_DNA"/>
</dbReference>
<keyword evidence="3" id="KW-0813">Transport</keyword>
<keyword evidence="5 7" id="KW-1133">Transmembrane helix</keyword>
<dbReference type="OrthoDB" id="6339427at2759"/>
<keyword evidence="10" id="KW-1185">Reference proteome</keyword>
<feature type="transmembrane region" description="Helical" evidence="7">
    <location>
        <begin position="359"/>
        <end position="377"/>
    </location>
</feature>
<feature type="transmembrane region" description="Helical" evidence="7">
    <location>
        <begin position="207"/>
        <end position="229"/>
    </location>
</feature>
<evidence type="ECO:0000256" key="7">
    <source>
        <dbReference type="SAM" id="Phobius"/>
    </source>
</evidence>
<sequence>MWIHVDCGFASMTVPVYVAEAAPPDIRGRLVTLNQLFITIGILISSIIAGAFHEVPEGWRYMLGLAAIPGVIQFIGFMFLPESPRWLISKGRTEDARKVLQRIRDSDNIDDELKEVAEAESSSQTGFVLGEVLRTPHVRKALFIGSGLQLFQQLCGINTVIYYSASILKLAGFPSGQAIWLVCVPNVVNFLSTFIGVWAVERFGRKLLLVVSFLGVVLALVVLAVGFQLSAIHSPPVNVTLSSMGYNDSCATLYDVCENCILNKDCGYCYDKSDLPSATCAHAIEDNEENALYGGCSKNTTATRSDLKWALGYCPTDYNWMAVIGLALFVFSFAPGLGPMPWTINSEIYPMWARGTGNAIATAVNWVFNLIVSFTFLTMTENITKHGTFWLFAGICFLGMVFTLIFVPETKNKSLEEVEELFMSAPERKNRQRQREIKNSVIIEEKPVRNVTNTRL</sequence>
<reference evidence="9 10" key="1">
    <citation type="submission" date="2018-04" db="EMBL/GenBank/DDBJ databases">
        <title>The genome of golden apple snail Pomacea canaliculata provides insight into stress tolerance and invasive adaptation.</title>
        <authorList>
            <person name="Liu C."/>
            <person name="Liu B."/>
            <person name="Ren Y."/>
            <person name="Zhang Y."/>
            <person name="Wang H."/>
            <person name="Li S."/>
            <person name="Jiang F."/>
            <person name="Yin L."/>
            <person name="Zhang G."/>
            <person name="Qian W."/>
            <person name="Fan W."/>
        </authorList>
    </citation>
    <scope>NUCLEOTIDE SEQUENCE [LARGE SCALE GENOMIC DNA]</scope>
    <source>
        <strain evidence="9">SZHN2017</strain>
        <tissue evidence="9">Muscle</tissue>
    </source>
</reference>
<dbReference type="InterPro" id="IPR005828">
    <property type="entry name" value="MFS_sugar_transport-like"/>
</dbReference>
<evidence type="ECO:0000256" key="3">
    <source>
        <dbReference type="ARBA" id="ARBA00022448"/>
    </source>
</evidence>
<dbReference type="Proteomes" id="UP000245119">
    <property type="component" value="Linkage Group LG9"/>
</dbReference>
<dbReference type="PROSITE" id="PS50850">
    <property type="entry name" value="MFS"/>
    <property type="match status" value="1"/>
</dbReference>
<dbReference type="PANTHER" id="PTHR48020:SF12">
    <property type="entry name" value="PROTON MYO-INOSITOL COTRANSPORTER"/>
    <property type="match status" value="1"/>
</dbReference>
<dbReference type="InterPro" id="IPR020846">
    <property type="entry name" value="MFS_dom"/>
</dbReference>
<dbReference type="SUPFAM" id="SSF103473">
    <property type="entry name" value="MFS general substrate transporter"/>
    <property type="match status" value="1"/>
</dbReference>
<evidence type="ECO:0000256" key="5">
    <source>
        <dbReference type="ARBA" id="ARBA00022989"/>
    </source>
</evidence>
<feature type="transmembrane region" description="Helical" evidence="7">
    <location>
        <begin position="177"/>
        <end position="200"/>
    </location>
</feature>
<keyword evidence="6 7" id="KW-0472">Membrane</keyword>
<comment type="subcellular location">
    <subcellularLocation>
        <location evidence="1">Membrane</location>
        <topology evidence="1">Multi-pass membrane protein</topology>
    </subcellularLocation>
</comment>
<comment type="caution">
    <text evidence="9">The sequence shown here is derived from an EMBL/GenBank/DDBJ whole genome shotgun (WGS) entry which is preliminary data.</text>
</comment>
<feature type="domain" description="Major facilitator superfamily (MFS) profile" evidence="8">
    <location>
        <begin position="1"/>
        <end position="411"/>
    </location>
</feature>
<evidence type="ECO:0000256" key="6">
    <source>
        <dbReference type="ARBA" id="ARBA00023136"/>
    </source>
</evidence>
<evidence type="ECO:0000256" key="2">
    <source>
        <dbReference type="ARBA" id="ARBA00010992"/>
    </source>
</evidence>
<dbReference type="GO" id="GO:0016324">
    <property type="term" value="C:apical plasma membrane"/>
    <property type="evidence" value="ECO:0007669"/>
    <property type="project" value="TreeGrafter"/>
</dbReference>
<dbReference type="STRING" id="400727.A0A2T7NVG1"/>
<organism evidence="9 10">
    <name type="scientific">Pomacea canaliculata</name>
    <name type="common">Golden apple snail</name>
    <dbReference type="NCBI Taxonomy" id="400727"/>
    <lineage>
        <taxon>Eukaryota</taxon>
        <taxon>Metazoa</taxon>
        <taxon>Spiralia</taxon>
        <taxon>Lophotrochozoa</taxon>
        <taxon>Mollusca</taxon>
        <taxon>Gastropoda</taxon>
        <taxon>Caenogastropoda</taxon>
        <taxon>Architaenioglossa</taxon>
        <taxon>Ampullarioidea</taxon>
        <taxon>Ampullariidae</taxon>
        <taxon>Pomacea</taxon>
    </lineage>
</organism>
<dbReference type="PROSITE" id="PS00216">
    <property type="entry name" value="SUGAR_TRANSPORT_1"/>
    <property type="match status" value="1"/>
</dbReference>
<dbReference type="GO" id="GO:0005366">
    <property type="term" value="F:myo-inositol:proton symporter activity"/>
    <property type="evidence" value="ECO:0007669"/>
    <property type="project" value="TreeGrafter"/>
</dbReference>
<dbReference type="InterPro" id="IPR050814">
    <property type="entry name" value="Myo-inositol_Transporter"/>
</dbReference>
<feature type="transmembrane region" description="Helical" evidence="7">
    <location>
        <begin position="36"/>
        <end position="53"/>
    </location>
</feature>
<evidence type="ECO:0000256" key="4">
    <source>
        <dbReference type="ARBA" id="ARBA00022692"/>
    </source>
</evidence>
<dbReference type="AlphaFoldDB" id="A0A2T7NVG1"/>
<evidence type="ECO:0000259" key="8">
    <source>
        <dbReference type="PROSITE" id="PS50850"/>
    </source>
</evidence>
<dbReference type="InterPro" id="IPR003663">
    <property type="entry name" value="Sugar/inositol_transpt"/>
</dbReference>
<dbReference type="PANTHER" id="PTHR48020">
    <property type="entry name" value="PROTON MYO-INOSITOL COTRANSPORTER"/>
    <property type="match status" value="1"/>
</dbReference>